<keyword evidence="3" id="KW-1185">Reference proteome</keyword>
<reference evidence="2 3" key="1">
    <citation type="submission" date="2020-01" db="EMBL/GenBank/DDBJ databases">
        <authorList>
            <person name="Gupta K D."/>
        </authorList>
    </citation>
    <scope>NUCLEOTIDE SEQUENCE [LARGE SCALE GENOMIC DNA]</scope>
</reference>
<dbReference type="AlphaFoldDB" id="A0A8S0W4N4"/>
<dbReference type="Proteomes" id="UP000467700">
    <property type="component" value="Unassembled WGS sequence"/>
</dbReference>
<name>A0A8S0W4N4_CYCAE</name>
<comment type="caution">
    <text evidence="2">The sequence shown here is derived from an EMBL/GenBank/DDBJ whole genome shotgun (WGS) entry which is preliminary data.</text>
</comment>
<feature type="region of interest" description="Disordered" evidence="1">
    <location>
        <begin position="43"/>
        <end position="76"/>
    </location>
</feature>
<evidence type="ECO:0000256" key="1">
    <source>
        <dbReference type="SAM" id="MobiDB-lite"/>
    </source>
</evidence>
<dbReference type="EMBL" id="CACVBS010000090">
    <property type="protein sequence ID" value="CAA7270375.1"/>
    <property type="molecule type" value="Genomic_DNA"/>
</dbReference>
<sequence>MNNIWDDSLVVGSHTTEPHAPSLAPLDLPDITLEADIYAAEEQINHEPQEDEERECTATGRDTNTQGHPSQHATVEDIDDSDDEEIAWAGGIWPGNGDVLLFDKIHLEQEVKGQGPWHPFADEEEWALAEWLMKNVGQKQTDAFLKLPITQTRTSPTYSNNKSFLKKIDALPTFGVGWECDLITSKGNQLNEEGELMPVETLELWQQDPVACVQELLGNPIFEHVLKYAPEQHFTDEEGKMRVYDEMWTADWWWNAQASLPHSDIFTAFTPDILHQLHKGVFKDHLVNWCIEIAGAAKIDAHFRSMPSYPGLRHFRNGVSFVTQWTGHEHKEMQHVFVALLTGAVQLGVLHAATALLDFIYYAQLQVHTSQTLKCMQKALEVFHENKKIFIRMQVRKHFNIPKLHQLLHYLKAIKWLGTADRYNTESPERLHIDYVKEAYCTSNKCEYVHQMTLWLA</sequence>
<evidence type="ECO:0000313" key="2">
    <source>
        <dbReference type="EMBL" id="CAA7270375.1"/>
    </source>
</evidence>
<feature type="compositionally biased region" description="Polar residues" evidence="1">
    <location>
        <begin position="60"/>
        <end position="73"/>
    </location>
</feature>
<organism evidence="2 3">
    <name type="scientific">Cyclocybe aegerita</name>
    <name type="common">Black poplar mushroom</name>
    <name type="synonym">Agrocybe aegerita</name>
    <dbReference type="NCBI Taxonomy" id="1973307"/>
    <lineage>
        <taxon>Eukaryota</taxon>
        <taxon>Fungi</taxon>
        <taxon>Dikarya</taxon>
        <taxon>Basidiomycota</taxon>
        <taxon>Agaricomycotina</taxon>
        <taxon>Agaricomycetes</taxon>
        <taxon>Agaricomycetidae</taxon>
        <taxon>Agaricales</taxon>
        <taxon>Agaricineae</taxon>
        <taxon>Bolbitiaceae</taxon>
        <taxon>Cyclocybe</taxon>
    </lineage>
</organism>
<protein>
    <submittedName>
        <fullName evidence="2">Uncharacterized protein</fullName>
    </submittedName>
</protein>
<dbReference type="Pfam" id="PF18759">
    <property type="entry name" value="Plavaka"/>
    <property type="match status" value="2"/>
</dbReference>
<evidence type="ECO:0000313" key="3">
    <source>
        <dbReference type="Proteomes" id="UP000467700"/>
    </source>
</evidence>
<dbReference type="OrthoDB" id="3232941at2759"/>
<gene>
    <name evidence="2" type="ORF">AAE3_LOCUS12609</name>
</gene>
<accession>A0A8S0W4N4</accession>
<dbReference type="InterPro" id="IPR041078">
    <property type="entry name" value="Plavaka"/>
</dbReference>
<proteinExistence type="predicted"/>